<keyword evidence="2" id="KW-0560">Oxidoreductase</keyword>
<evidence type="ECO:0000313" key="5">
    <source>
        <dbReference type="EMBL" id="GMH81332.1"/>
    </source>
</evidence>
<comment type="caution">
    <text evidence="5">The sequence shown here is derived from an EMBL/GenBank/DDBJ whole genome shotgun (WGS) entry which is preliminary data.</text>
</comment>
<proteinExistence type="inferred from homology"/>
<comment type="similarity">
    <text evidence="1">Belongs to the MsrB Met sulfoxide reductase family.</text>
</comment>
<dbReference type="AlphaFoldDB" id="A0A9W7EJW7"/>
<sequence length="218" mass="23358">MQRFHPILLLLLLLLLFLLPPPSAPLRPHLSRCSLLAFPLLLPLSTAASTPPSYPITKTDREWQYLLSGQQYNILRQGGTERPNSSILVSEKRPGTFVCAGCATALFGSDSKFDSRTGWPSFATALPGVVAASENPAVLLTTGADLKCAGCGGHLGDVFGDGLLFPGTPAAKSGRRYCIDGYALVFKPEDGSELVIGDLPGKKKELPKWLESPKITPQ</sequence>
<dbReference type="PANTHER" id="PTHR10173:SF57">
    <property type="entry name" value="PEPTIDE-METHIONINE (R)-S-OXIDE REDUCTASE"/>
    <property type="match status" value="1"/>
</dbReference>
<dbReference type="InterPro" id="IPR028427">
    <property type="entry name" value="Met_Sox_Rdtase_MsrB"/>
</dbReference>
<feature type="signal peptide" evidence="3">
    <location>
        <begin position="1"/>
        <end position="25"/>
    </location>
</feature>
<keyword evidence="3" id="KW-0732">Signal</keyword>
<feature type="domain" description="MsrB" evidence="4">
    <location>
        <begin position="60"/>
        <end position="189"/>
    </location>
</feature>
<gene>
    <name evidence="5" type="ORF">TL16_g08897</name>
</gene>
<organism evidence="5 6">
    <name type="scientific">Triparma laevis f. inornata</name>
    <dbReference type="NCBI Taxonomy" id="1714386"/>
    <lineage>
        <taxon>Eukaryota</taxon>
        <taxon>Sar</taxon>
        <taxon>Stramenopiles</taxon>
        <taxon>Ochrophyta</taxon>
        <taxon>Bolidophyceae</taxon>
        <taxon>Parmales</taxon>
        <taxon>Triparmaceae</taxon>
        <taxon>Triparma</taxon>
    </lineage>
</organism>
<reference evidence="6" key="1">
    <citation type="journal article" date="2023" name="Commun. Biol.">
        <title>Genome analysis of Parmales, the sister group of diatoms, reveals the evolutionary specialization of diatoms from phago-mixotrophs to photoautotrophs.</title>
        <authorList>
            <person name="Ban H."/>
            <person name="Sato S."/>
            <person name="Yoshikawa S."/>
            <person name="Yamada K."/>
            <person name="Nakamura Y."/>
            <person name="Ichinomiya M."/>
            <person name="Sato N."/>
            <person name="Blanc-Mathieu R."/>
            <person name="Endo H."/>
            <person name="Kuwata A."/>
            <person name="Ogata H."/>
        </authorList>
    </citation>
    <scope>NUCLEOTIDE SEQUENCE [LARGE SCALE GENOMIC DNA]</scope>
</reference>
<dbReference type="EMBL" id="BLQM01000298">
    <property type="protein sequence ID" value="GMH81332.1"/>
    <property type="molecule type" value="Genomic_DNA"/>
</dbReference>
<dbReference type="GO" id="GO:0033743">
    <property type="term" value="F:peptide-methionine (R)-S-oxide reductase activity"/>
    <property type="evidence" value="ECO:0007669"/>
    <property type="project" value="InterPro"/>
</dbReference>
<dbReference type="Pfam" id="PF01641">
    <property type="entry name" value="SelR"/>
    <property type="match status" value="1"/>
</dbReference>
<dbReference type="PROSITE" id="PS51790">
    <property type="entry name" value="MSRB"/>
    <property type="match status" value="1"/>
</dbReference>
<dbReference type="InterPro" id="IPR002579">
    <property type="entry name" value="Met_Sox_Rdtase_MsrB_dom"/>
</dbReference>
<name>A0A9W7EJW7_9STRA</name>
<dbReference type="InterPro" id="IPR011057">
    <property type="entry name" value="Mss4-like_sf"/>
</dbReference>
<dbReference type="Gene3D" id="2.170.150.20">
    <property type="entry name" value="Peptide methionine sulfoxide reductase"/>
    <property type="match status" value="1"/>
</dbReference>
<evidence type="ECO:0000256" key="2">
    <source>
        <dbReference type="ARBA" id="ARBA00023002"/>
    </source>
</evidence>
<dbReference type="GO" id="GO:0030091">
    <property type="term" value="P:protein repair"/>
    <property type="evidence" value="ECO:0007669"/>
    <property type="project" value="InterPro"/>
</dbReference>
<evidence type="ECO:0000259" key="4">
    <source>
        <dbReference type="PROSITE" id="PS51790"/>
    </source>
</evidence>
<feature type="chain" id="PRO_5040854721" description="MsrB domain-containing protein" evidence="3">
    <location>
        <begin position="26"/>
        <end position="218"/>
    </location>
</feature>
<protein>
    <recommendedName>
        <fullName evidence="4">MsrB domain-containing protein</fullName>
    </recommendedName>
</protein>
<evidence type="ECO:0000256" key="3">
    <source>
        <dbReference type="SAM" id="SignalP"/>
    </source>
</evidence>
<evidence type="ECO:0000313" key="6">
    <source>
        <dbReference type="Proteomes" id="UP001162640"/>
    </source>
</evidence>
<dbReference type="Proteomes" id="UP001162640">
    <property type="component" value="Unassembled WGS sequence"/>
</dbReference>
<dbReference type="GO" id="GO:0006979">
    <property type="term" value="P:response to oxidative stress"/>
    <property type="evidence" value="ECO:0007669"/>
    <property type="project" value="InterPro"/>
</dbReference>
<evidence type="ECO:0000256" key="1">
    <source>
        <dbReference type="ARBA" id="ARBA00007174"/>
    </source>
</evidence>
<dbReference type="SUPFAM" id="SSF51316">
    <property type="entry name" value="Mss4-like"/>
    <property type="match status" value="1"/>
</dbReference>
<accession>A0A9W7EJW7</accession>
<dbReference type="PANTHER" id="PTHR10173">
    <property type="entry name" value="METHIONINE SULFOXIDE REDUCTASE"/>
    <property type="match status" value="1"/>
</dbReference>
<dbReference type="GO" id="GO:0005737">
    <property type="term" value="C:cytoplasm"/>
    <property type="evidence" value="ECO:0007669"/>
    <property type="project" value="TreeGrafter"/>
</dbReference>